<feature type="domain" description="CN hydrolase" evidence="2">
    <location>
        <begin position="301"/>
        <end position="561"/>
    </location>
</feature>
<feature type="domain" description="CN hydrolase" evidence="2">
    <location>
        <begin position="19"/>
        <end position="282"/>
    </location>
</feature>
<dbReference type="EMBL" id="QEWW01000009">
    <property type="protein sequence ID" value="PWD83707.1"/>
    <property type="molecule type" value="Genomic_DNA"/>
</dbReference>
<name>A0A2U2AKU1_9GAMM</name>
<dbReference type="SUPFAM" id="SSF56317">
    <property type="entry name" value="Carbon-nitrogen hydrolase"/>
    <property type="match status" value="2"/>
</dbReference>
<dbReference type="GO" id="GO:0016811">
    <property type="term" value="F:hydrolase activity, acting on carbon-nitrogen (but not peptide) bonds, in linear amides"/>
    <property type="evidence" value="ECO:0007669"/>
    <property type="project" value="TreeGrafter"/>
</dbReference>
<dbReference type="Gene3D" id="3.60.110.10">
    <property type="entry name" value="Carbon-nitrogen hydrolase"/>
    <property type="match status" value="2"/>
</dbReference>
<dbReference type="InterPro" id="IPR003010">
    <property type="entry name" value="C-N_Hydrolase"/>
</dbReference>
<evidence type="ECO:0000259" key="2">
    <source>
        <dbReference type="PROSITE" id="PS50263"/>
    </source>
</evidence>
<dbReference type="PROSITE" id="PS50263">
    <property type="entry name" value="CN_HYDROLASE"/>
    <property type="match status" value="2"/>
</dbReference>
<dbReference type="PANTHER" id="PTHR43674:SF2">
    <property type="entry name" value="BETA-UREIDOPROPIONASE"/>
    <property type="match status" value="1"/>
</dbReference>
<evidence type="ECO:0000313" key="4">
    <source>
        <dbReference type="Proteomes" id="UP000245059"/>
    </source>
</evidence>
<dbReference type="InterPro" id="IPR050345">
    <property type="entry name" value="Aliph_Amidase/BUP"/>
</dbReference>
<sequence length="587" mass="63833">MQKIIKKSEHIGRHGKEKVTVAAIDFIPAWGDLEGNITRLVAAVEKIGQEEIDYAVFPETATCGYLFRDYQEISPFLDTIPGKTTAALLPLLKRYNLYISVGIAERDQESGLAYNSAVLLGPEGIIGTYRKRGLNSQDQRIFAPGNSETTVFDTALGKIGLLICYDDTYWQYARLLTLKGAQIIGWHSVSDRIMPNAAPSERVGDHSTIAHVQHISALNGVWSICATRSGIEANPLTGAELYYNGGSSIWAPTGEKVLQAPVIPPEELAPGLNGIYRATIEPAEADAYRDVILARRRVSLYTPHLALHRVPDDANATQERRQVLLSAAQWPKESSLLDKVSVQKNQLLVLPAFSTIADPLSETDIFAATEEQGGSFETKISQIAAKGGGYVVGSYPEVEHDRLYHTVVLAGPEGNILGRYRATHLDASDKGWAVAGDRITVVETSIGRIGLALEYELAVAELGALYSVERTDIIAAPARLPLPLKVEIDAALYSTPNPPTGRANYYPYAAATLHQLWVVCGGREEGGFTASAIYGPEPIVLTPALLAKSGEDLLYCKTVVPAPDSWISQERLIHGQAAIWFPPLVQE</sequence>
<dbReference type="RefSeq" id="WP_109217994.1">
    <property type="nucleotide sequence ID" value="NZ_QEWW01000009.1"/>
</dbReference>
<evidence type="ECO:0000256" key="1">
    <source>
        <dbReference type="ARBA" id="ARBA00022801"/>
    </source>
</evidence>
<dbReference type="PANTHER" id="PTHR43674">
    <property type="entry name" value="NITRILASE C965.09-RELATED"/>
    <property type="match status" value="1"/>
</dbReference>
<comment type="caution">
    <text evidence="3">The sequence shown here is derived from an EMBL/GenBank/DDBJ whole genome shotgun (WGS) entry which is preliminary data.</text>
</comment>
<accession>A0A2U2AKU1</accession>
<dbReference type="InterPro" id="IPR036526">
    <property type="entry name" value="C-N_Hydrolase_sf"/>
</dbReference>
<keyword evidence="1 3" id="KW-0378">Hydrolase</keyword>
<evidence type="ECO:0000313" key="3">
    <source>
        <dbReference type="EMBL" id="PWD83707.1"/>
    </source>
</evidence>
<dbReference type="Pfam" id="PF00795">
    <property type="entry name" value="CN_hydrolase"/>
    <property type="match status" value="2"/>
</dbReference>
<dbReference type="CDD" id="cd07197">
    <property type="entry name" value="nitrilase"/>
    <property type="match status" value="2"/>
</dbReference>
<proteinExistence type="predicted"/>
<gene>
    <name evidence="3" type="ORF">DC077_09380</name>
</gene>
<protein>
    <submittedName>
        <fullName evidence="3">Carbon-nitrogen hydrolase</fullName>
    </submittedName>
</protein>
<organism evidence="3 4">
    <name type="scientific">Ignatzschineria cameli</name>
    <dbReference type="NCBI Taxonomy" id="2182793"/>
    <lineage>
        <taxon>Bacteria</taxon>
        <taxon>Pseudomonadati</taxon>
        <taxon>Pseudomonadota</taxon>
        <taxon>Gammaproteobacteria</taxon>
        <taxon>Cardiobacteriales</taxon>
        <taxon>Ignatzschineriaceae</taxon>
        <taxon>Ignatzschineria</taxon>
    </lineage>
</organism>
<reference evidence="4" key="1">
    <citation type="submission" date="2018-05" db="EMBL/GenBank/DDBJ databases">
        <title>Ignatzschineria dubaiensis sp. nov., isolated from necrotic foot tissues of dromedaries (Camelus dromedarius) and associated maggots in Dubai, United Arab Emirates.</title>
        <authorList>
            <person name="Tsang C.C."/>
            <person name="Tang J.Y.M."/>
            <person name="Fong J.Y.H."/>
            <person name="Kinne J."/>
            <person name="Lee H.H."/>
            <person name="Joseph M."/>
            <person name="Jose S."/>
            <person name="Schuster R.K."/>
            <person name="Tang Y."/>
            <person name="Sivakumar S."/>
            <person name="Chen J.H.K."/>
            <person name="Teng J.L.L."/>
            <person name="Lau S.K.P."/>
            <person name="Wernery U."/>
            <person name="Woo P.C.Y."/>
        </authorList>
    </citation>
    <scope>NUCLEOTIDE SEQUENCE [LARGE SCALE GENOMIC DNA]</scope>
    <source>
        <strain evidence="4">UAE-HKU57</strain>
    </source>
</reference>
<dbReference type="AlphaFoldDB" id="A0A2U2AKU1"/>
<dbReference type="Proteomes" id="UP000245059">
    <property type="component" value="Unassembled WGS sequence"/>
</dbReference>